<organism evidence="1 2">
    <name type="scientific">Prunus persica</name>
    <name type="common">Peach</name>
    <name type="synonym">Amygdalus persica</name>
    <dbReference type="NCBI Taxonomy" id="3760"/>
    <lineage>
        <taxon>Eukaryota</taxon>
        <taxon>Viridiplantae</taxon>
        <taxon>Streptophyta</taxon>
        <taxon>Embryophyta</taxon>
        <taxon>Tracheophyta</taxon>
        <taxon>Spermatophyta</taxon>
        <taxon>Magnoliopsida</taxon>
        <taxon>eudicotyledons</taxon>
        <taxon>Gunneridae</taxon>
        <taxon>Pentapetalae</taxon>
        <taxon>rosids</taxon>
        <taxon>fabids</taxon>
        <taxon>Rosales</taxon>
        <taxon>Rosaceae</taxon>
        <taxon>Amygdaloideae</taxon>
        <taxon>Amygdaleae</taxon>
        <taxon>Prunus</taxon>
    </lineage>
</organism>
<protein>
    <submittedName>
        <fullName evidence="1">Uncharacterized protein</fullName>
    </submittedName>
</protein>
<evidence type="ECO:0000313" key="1">
    <source>
        <dbReference type="EMBL" id="ONI21731.1"/>
    </source>
</evidence>
<gene>
    <name evidence="1" type="ORF">PRUPE_2G084500</name>
</gene>
<evidence type="ECO:0000313" key="2">
    <source>
        <dbReference type="Proteomes" id="UP000006882"/>
    </source>
</evidence>
<reference evidence="1 2" key="1">
    <citation type="journal article" date="2013" name="Nat. Genet.">
        <title>The high-quality draft genome of peach (Prunus persica) identifies unique patterns of genetic diversity, domestication and genome evolution.</title>
        <authorList>
            <consortium name="International Peach Genome Initiative"/>
            <person name="Verde I."/>
            <person name="Abbott A.G."/>
            <person name="Scalabrin S."/>
            <person name="Jung S."/>
            <person name="Shu S."/>
            <person name="Marroni F."/>
            <person name="Zhebentyayeva T."/>
            <person name="Dettori M.T."/>
            <person name="Grimwood J."/>
            <person name="Cattonaro F."/>
            <person name="Zuccolo A."/>
            <person name="Rossini L."/>
            <person name="Jenkins J."/>
            <person name="Vendramin E."/>
            <person name="Meisel L.A."/>
            <person name="Decroocq V."/>
            <person name="Sosinski B."/>
            <person name="Prochnik S."/>
            <person name="Mitros T."/>
            <person name="Policriti A."/>
            <person name="Cipriani G."/>
            <person name="Dondini L."/>
            <person name="Ficklin S."/>
            <person name="Goodstein D.M."/>
            <person name="Xuan P."/>
            <person name="Del Fabbro C."/>
            <person name="Aramini V."/>
            <person name="Copetti D."/>
            <person name="Gonzalez S."/>
            <person name="Horner D.S."/>
            <person name="Falchi R."/>
            <person name="Lucas S."/>
            <person name="Mica E."/>
            <person name="Maldonado J."/>
            <person name="Lazzari B."/>
            <person name="Bielenberg D."/>
            <person name="Pirona R."/>
            <person name="Miculan M."/>
            <person name="Barakat A."/>
            <person name="Testolin R."/>
            <person name="Stella A."/>
            <person name="Tartarini S."/>
            <person name="Tonutti P."/>
            <person name="Arus P."/>
            <person name="Orellana A."/>
            <person name="Wells C."/>
            <person name="Main D."/>
            <person name="Vizzotto G."/>
            <person name="Silva H."/>
            <person name="Salamini F."/>
            <person name="Schmutz J."/>
            <person name="Morgante M."/>
            <person name="Rokhsar D.S."/>
        </authorList>
    </citation>
    <scope>NUCLEOTIDE SEQUENCE [LARGE SCALE GENOMIC DNA]</scope>
    <source>
        <strain evidence="2">cv. Nemared</strain>
    </source>
</reference>
<proteinExistence type="predicted"/>
<dbReference type="EMBL" id="CM007652">
    <property type="protein sequence ID" value="ONI21731.1"/>
    <property type="molecule type" value="Genomic_DNA"/>
</dbReference>
<dbReference type="HOGENOM" id="CLU_1505906_0_0_1"/>
<dbReference type="Gramene" id="ONI21731">
    <property type="protein sequence ID" value="ONI21731"/>
    <property type="gene ID" value="PRUPE_2G084500"/>
</dbReference>
<sequence length="179" mass="21186">MTLLPLILTDKLTNLDGRTQLEQIVKLNDVIASKKKYSRIQLQLETKFRDVYSFKNPNVKYDLKTERPRIFHFQFSSNSENSLSDQKRKKQRNSKSNWNDFSCSLARTRNSEKKKQQQQQVCGSRIGKSEKKEAKVRKILFFSAIRSILFMDNNFMDLQQKVRNSSENSHFPWNSISVW</sequence>
<dbReference type="AlphaFoldDB" id="M5X9I9"/>
<keyword evidence="2" id="KW-1185">Reference proteome</keyword>
<accession>M5X9I9</accession>
<name>M5X9I9_PRUPE</name>
<dbReference type="Proteomes" id="UP000006882">
    <property type="component" value="Chromosome G2"/>
</dbReference>